<dbReference type="PANTHER" id="PTHR48065:SF11">
    <property type="entry name" value="OS11G0213300 PROTEIN"/>
    <property type="match status" value="1"/>
</dbReference>
<dbReference type="Pfam" id="PF13855">
    <property type="entry name" value="LRR_8"/>
    <property type="match status" value="1"/>
</dbReference>
<dbReference type="Proteomes" id="UP000593564">
    <property type="component" value="Unassembled WGS sequence"/>
</dbReference>
<name>A0A7J7FSF5_CAMSI</name>
<reference evidence="1 2" key="2">
    <citation type="submission" date="2020-07" db="EMBL/GenBank/DDBJ databases">
        <title>Genome assembly of wild tea tree DASZ reveals pedigree and selection history of tea varieties.</title>
        <authorList>
            <person name="Zhang W."/>
        </authorList>
    </citation>
    <scope>NUCLEOTIDE SEQUENCE [LARGE SCALE GENOMIC DNA]</scope>
    <source>
        <strain evidence="2">cv. G240</strain>
        <tissue evidence="1">Leaf</tissue>
    </source>
</reference>
<dbReference type="PANTHER" id="PTHR48065">
    <property type="entry name" value="OS10G0469600 PROTEIN"/>
    <property type="match status" value="1"/>
</dbReference>
<gene>
    <name evidence="1" type="ORF">HYC85_032115</name>
</gene>
<dbReference type="AlphaFoldDB" id="A0A7J7FSF5"/>
<protein>
    <submittedName>
        <fullName evidence="1">Uncharacterized protein</fullName>
    </submittedName>
</protein>
<evidence type="ECO:0000313" key="1">
    <source>
        <dbReference type="EMBL" id="KAF5931242.1"/>
    </source>
</evidence>
<accession>A0A7J7FSF5</accession>
<evidence type="ECO:0000313" key="2">
    <source>
        <dbReference type="Proteomes" id="UP000593564"/>
    </source>
</evidence>
<dbReference type="Gene3D" id="3.80.10.10">
    <property type="entry name" value="Ribonuclease Inhibitor"/>
    <property type="match status" value="1"/>
</dbReference>
<dbReference type="SUPFAM" id="SSF52058">
    <property type="entry name" value="L domain-like"/>
    <property type="match status" value="1"/>
</dbReference>
<dbReference type="EMBL" id="JACBKZ010000015">
    <property type="protein sequence ID" value="KAF5931242.1"/>
    <property type="molecule type" value="Genomic_DNA"/>
</dbReference>
<comment type="caution">
    <text evidence="1">The sequence shown here is derived from an EMBL/GenBank/DDBJ whole genome shotgun (WGS) entry which is preliminary data.</text>
</comment>
<dbReference type="InterPro" id="IPR001611">
    <property type="entry name" value="Leu-rich_rpt"/>
</dbReference>
<dbReference type="InterPro" id="IPR032675">
    <property type="entry name" value="LRR_dom_sf"/>
</dbReference>
<organism evidence="1 2">
    <name type="scientific">Camellia sinensis</name>
    <name type="common">Tea plant</name>
    <name type="synonym">Thea sinensis</name>
    <dbReference type="NCBI Taxonomy" id="4442"/>
    <lineage>
        <taxon>Eukaryota</taxon>
        <taxon>Viridiplantae</taxon>
        <taxon>Streptophyta</taxon>
        <taxon>Embryophyta</taxon>
        <taxon>Tracheophyta</taxon>
        <taxon>Spermatophyta</taxon>
        <taxon>Magnoliopsida</taxon>
        <taxon>eudicotyledons</taxon>
        <taxon>Gunneridae</taxon>
        <taxon>Pentapetalae</taxon>
        <taxon>asterids</taxon>
        <taxon>Ericales</taxon>
        <taxon>Theaceae</taxon>
        <taxon>Camellia</taxon>
    </lineage>
</organism>
<reference evidence="2" key="1">
    <citation type="journal article" date="2020" name="Nat. Commun.">
        <title>Genome assembly of wild tea tree DASZ reveals pedigree and selection history of tea varieties.</title>
        <authorList>
            <person name="Zhang W."/>
            <person name="Zhang Y."/>
            <person name="Qiu H."/>
            <person name="Guo Y."/>
            <person name="Wan H."/>
            <person name="Zhang X."/>
            <person name="Scossa F."/>
            <person name="Alseekh S."/>
            <person name="Zhang Q."/>
            <person name="Wang P."/>
            <person name="Xu L."/>
            <person name="Schmidt M.H."/>
            <person name="Jia X."/>
            <person name="Li D."/>
            <person name="Zhu A."/>
            <person name="Guo F."/>
            <person name="Chen W."/>
            <person name="Ni D."/>
            <person name="Usadel B."/>
            <person name="Fernie A.R."/>
            <person name="Wen W."/>
        </authorList>
    </citation>
    <scope>NUCLEOTIDE SEQUENCE [LARGE SCALE GENOMIC DNA]</scope>
    <source>
        <strain evidence="2">cv. G240</strain>
    </source>
</reference>
<keyword evidence="2" id="KW-1185">Reference proteome</keyword>
<sequence length="349" mass="39415">MHCINLITINLRNNFLEGDISAVDFSRLQQLSTLDFGNKSLTGILLLSLYTCESLTVVRLDVNELEGQIVPEMAAMQSLSFLTLSANRLINITGAIRILIVILSQKFMYEAMPDDKSIMDSDGFQKLQLLHLGGCQLSGRMPSWLTKFKTLKVLEFSFNQLTGSIPSCLGSPPRLFYLDLAYNLFSSEFPQELCRLSALISSHYEKQQPKFGLTNIPPTIRLRKNSLSGNIPLQIGQLKFLHVLDQMWQTTIFKDIPSRGQLATFDMKSYKGNPNLCGEVLLRMCPLINGGNEQNNIPEAENGPIMPWFYANVDLGYATGFSVVCTTLLFKDSWRHAYFKFLNCWNNLL</sequence>
<proteinExistence type="predicted"/>